<reference evidence="4" key="1">
    <citation type="submission" date="2022-11" db="UniProtKB">
        <authorList>
            <consortium name="WormBaseParasite"/>
        </authorList>
    </citation>
    <scope>IDENTIFICATION</scope>
</reference>
<evidence type="ECO:0000313" key="4">
    <source>
        <dbReference type="WBParaSite" id="PSU_v2.g3583.t1"/>
    </source>
</evidence>
<feature type="region of interest" description="Disordered" evidence="1">
    <location>
        <begin position="43"/>
        <end position="119"/>
    </location>
</feature>
<proteinExistence type="predicted"/>
<feature type="compositionally biased region" description="Polar residues" evidence="1">
    <location>
        <begin position="44"/>
        <end position="61"/>
    </location>
</feature>
<sequence>MNEELIWQFFITIASGSFVSIICISSIVTGCGKKKEKLVESACSKPTTQIQLANGSGNTGTPKDGSKTPADAKNSAEKKPADDKKVEEAAAPKEKTKEDEKKPEEEKSLKKRNLKKKAKKQILKLIPNCQL</sequence>
<evidence type="ECO:0000256" key="2">
    <source>
        <dbReference type="SAM" id="Phobius"/>
    </source>
</evidence>
<protein>
    <submittedName>
        <fullName evidence="4">Lipoprotein</fullName>
    </submittedName>
</protein>
<feature type="transmembrane region" description="Helical" evidence="2">
    <location>
        <begin position="6"/>
        <end position="28"/>
    </location>
</feature>
<accession>A0A914YUB8</accession>
<keyword evidence="2" id="KW-0472">Membrane</keyword>
<evidence type="ECO:0000256" key="1">
    <source>
        <dbReference type="SAM" id="MobiDB-lite"/>
    </source>
</evidence>
<organism evidence="3 4">
    <name type="scientific">Panagrolaimus superbus</name>
    <dbReference type="NCBI Taxonomy" id="310955"/>
    <lineage>
        <taxon>Eukaryota</taxon>
        <taxon>Metazoa</taxon>
        <taxon>Ecdysozoa</taxon>
        <taxon>Nematoda</taxon>
        <taxon>Chromadorea</taxon>
        <taxon>Rhabditida</taxon>
        <taxon>Tylenchina</taxon>
        <taxon>Panagrolaimomorpha</taxon>
        <taxon>Panagrolaimoidea</taxon>
        <taxon>Panagrolaimidae</taxon>
        <taxon>Panagrolaimus</taxon>
    </lineage>
</organism>
<feature type="compositionally biased region" description="Basic residues" evidence="1">
    <location>
        <begin position="109"/>
        <end position="119"/>
    </location>
</feature>
<name>A0A914YUB8_9BILA</name>
<dbReference type="AlphaFoldDB" id="A0A914YUB8"/>
<feature type="compositionally biased region" description="Basic and acidic residues" evidence="1">
    <location>
        <begin position="74"/>
        <end position="108"/>
    </location>
</feature>
<keyword evidence="2" id="KW-0812">Transmembrane</keyword>
<keyword evidence="3" id="KW-1185">Reference proteome</keyword>
<dbReference type="WBParaSite" id="PSU_v2.g3583.t1">
    <property type="protein sequence ID" value="PSU_v2.g3583.t1"/>
    <property type="gene ID" value="PSU_v2.g3583"/>
</dbReference>
<evidence type="ECO:0000313" key="3">
    <source>
        <dbReference type="Proteomes" id="UP000887577"/>
    </source>
</evidence>
<dbReference type="Proteomes" id="UP000887577">
    <property type="component" value="Unplaced"/>
</dbReference>
<keyword evidence="2" id="KW-1133">Transmembrane helix</keyword>